<dbReference type="GO" id="GO:0052913">
    <property type="term" value="F:16S rRNA (guanine(966)-N(2))-methyltransferase activity"/>
    <property type="evidence" value="ECO:0007669"/>
    <property type="project" value="UniProtKB-EC"/>
</dbReference>
<evidence type="ECO:0000256" key="2">
    <source>
        <dbReference type="ARBA" id="ARBA00022679"/>
    </source>
</evidence>
<dbReference type="EMBL" id="CADCTC010000105">
    <property type="protein sequence ID" value="CAA9243720.1"/>
    <property type="molecule type" value="Genomic_DNA"/>
</dbReference>
<dbReference type="EC" id="2.1.1.171" evidence="4"/>
<gene>
    <name evidence="4" type="ORF">AVDCRST_MAG77-1815</name>
</gene>
<evidence type="ECO:0000256" key="1">
    <source>
        <dbReference type="ARBA" id="ARBA00022603"/>
    </source>
</evidence>
<organism evidence="4">
    <name type="scientific">uncultured Chloroflexota bacterium</name>
    <dbReference type="NCBI Taxonomy" id="166587"/>
    <lineage>
        <taxon>Bacteria</taxon>
        <taxon>Bacillati</taxon>
        <taxon>Chloroflexota</taxon>
        <taxon>environmental samples</taxon>
    </lineage>
</organism>
<name>A0A6J4I950_9CHLR</name>
<dbReference type="InterPro" id="IPR029063">
    <property type="entry name" value="SAM-dependent_MTases_sf"/>
</dbReference>
<dbReference type="InterPro" id="IPR004398">
    <property type="entry name" value="RNA_MeTrfase_RsmD"/>
</dbReference>
<keyword evidence="2 4" id="KW-0808">Transferase</keyword>
<dbReference type="PIRSF" id="PIRSF004553">
    <property type="entry name" value="CHP00095"/>
    <property type="match status" value="1"/>
</dbReference>
<dbReference type="SUPFAM" id="SSF53335">
    <property type="entry name" value="S-adenosyl-L-methionine-dependent methyltransferases"/>
    <property type="match status" value="1"/>
</dbReference>
<feature type="region of interest" description="Disordered" evidence="3">
    <location>
        <begin position="1"/>
        <end position="21"/>
    </location>
</feature>
<dbReference type="InterPro" id="IPR002052">
    <property type="entry name" value="DNA_methylase_N6_adenine_CS"/>
</dbReference>
<dbReference type="PANTHER" id="PTHR43542">
    <property type="entry name" value="METHYLTRANSFERASE"/>
    <property type="match status" value="1"/>
</dbReference>
<dbReference type="Pfam" id="PF03602">
    <property type="entry name" value="Cons_hypoth95"/>
    <property type="match status" value="1"/>
</dbReference>
<dbReference type="GO" id="GO:0003676">
    <property type="term" value="F:nucleic acid binding"/>
    <property type="evidence" value="ECO:0007669"/>
    <property type="project" value="InterPro"/>
</dbReference>
<dbReference type="Gene3D" id="3.40.50.150">
    <property type="entry name" value="Vaccinia Virus protein VP39"/>
    <property type="match status" value="1"/>
</dbReference>
<dbReference type="PANTHER" id="PTHR43542:SF1">
    <property type="entry name" value="METHYLTRANSFERASE"/>
    <property type="match status" value="1"/>
</dbReference>
<reference evidence="4" key="1">
    <citation type="submission" date="2020-02" db="EMBL/GenBank/DDBJ databases">
        <authorList>
            <person name="Meier V. D."/>
        </authorList>
    </citation>
    <scope>NUCLEOTIDE SEQUENCE</scope>
    <source>
        <strain evidence="4">AVDCRST_MAG77</strain>
    </source>
</reference>
<keyword evidence="1 4" id="KW-0489">Methyltransferase</keyword>
<dbReference type="AlphaFoldDB" id="A0A6J4I950"/>
<dbReference type="PROSITE" id="PS00092">
    <property type="entry name" value="N6_MTASE"/>
    <property type="match status" value="1"/>
</dbReference>
<proteinExistence type="predicted"/>
<accession>A0A6J4I950</accession>
<evidence type="ECO:0000256" key="3">
    <source>
        <dbReference type="SAM" id="MobiDB-lite"/>
    </source>
</evidence>
<protein>
    <submittedName>
        <fullName evidence="4">16S rRNA (Guanine(966)-N(2))-methyltransferase</fullName>
        <ecNumber evidence="4">2.1.1.171</ecNumber>
    </submittedName>
</protein>
<sequence length="191" mass="19612">MRVIAGEAGGMPLVAPPGRETRPTADKVKGAIFSSLGDAGCTGRVLDLFAGSGALGIEALSRGADYCDFVDSAATACKAIRANLEKTRLASGATVHCQTAQRFIAPIGAVRPDEPAGPYDLILLDPPYAIPDLESLLHSLAVSPLAGAATTLLVEHASRRALPPVLGRLRALKTRAHGDSAFTIYAGPATG</sequence>
<evidence type="ECO:0000313" key="4">
    <source>
        <dbReference type="EMBL" id="CAA9243720.1"/>
    </source>
</evidence>
<dbReference type="CDD" id="cd02440">
    <property type="entry name" value="AdoMet_MTases"/>
    <property type="match status" value="1"/>
</dbReference>